<dbReference type="Proteomes" id="UP000320011">
    <property type="component" value="Unassembled WGS sequence"/>
</dbReference>
<organism evidence="2 3">
    <name type="scientific">Amycolatopsis rhizosphaerae</name>
    <dbReference type="NCBI Taxonomy" id="2053003"/>
    <lineage>
        <taxon>Bacteria</taxon>
        <taxon>Bacillati</taxon>
        <taxon>Actinomycetota</taxon>
        <taxon>Actinomycetes</taxon>
        <taxon>Pseudonocardiales</taxon>
        <taxon>Pseudonocardiaceae</taxon>
        <taxon>Amycolatopsis</taxon>
    </lineage>
</organism>
<name>A0A558ALP6_9PSEU</name>
<reference evidence="2 3" key="2">
    <citation type="submission" date="2019-08" db="EMBL/GenBank/DDBJ databases">
        <title>Amycolatopsis acidicola sp. nov., isolated from peat swamp forest soil.</title>
        <authorList>
            <person name="Srisuk N."/>
        </authorList>
    </citation>
    <scope>NUCLEOTIDE SEQUENCE [LARGE SCALE GENOMIC DNA]</scope>
    <source>
        <strain evidence="2 3">TBRC 6029</strain>
    </source>
</reference>
<accession>A0A558ALP6</accession>
<feature type="domain" description="HTH cro/C1-type" evidence="1">
    <location>
        <begin position="11"/>
        <end position="65"/>
    </location>
</feature>
<dbReference type="AlphaFoldDB" id="A0A558ALP6"/>
<dbReference type="GO" id="GO:0003677">
    <property type="term" value="F:DNA binding"/>
    <property type="evidence" value="ECO:0007669"/>
    <property type="project" value="InterPro"/>
</dbReference>
<evidence type="ECO:0000313" key="2">
    <source>
        <dbReference type="EMBL" id="TVT25170.1"/>
    </source>
</evidence>
<sequence>MRDDRPVGELLREWRRRRELSQLDLALQAEVSARHISFVETGRTIPSRGMVLRLAEHLAVPVRERNRLLVAAGHAPVYRERPLEDPDLAKAHEAVERVLRGHEPYPALAVDRRWNLLLANSAAELFWAGVDPGLLEPPVNMMRLGLHPEGFAPRLRNLAQVRAYLLPRLARQVAATGDAELAALYQEVRSYGTGEEPPPDPAEIAMPIRIEHRGRELCLFNTVTTFGTAFDITLDEIVLETYFPLDEETARILRDLAARPEY</sequence>
<dbReference type="SUPFAM" id="SSF47413">
    <property type="entry name" value="lambda repressor-like DNA-binding domains"/>
    <property type="match status" value="1"/>
</dbReference>
<dbReference type="SMART" id="SM00530">
    <property type="entry name" value="HTH_XRE"/>
    <property type="match status" value="1"/>
</dbReference>
<dbReference type="Pfam" id="PF17765">
    <property type="entry name" value="MLTR_LBD"/>
    <property type="match status" value="1"/>
</dbReference>
<keyword evidence="3" id="KW-1185">Reference proteome</keyword>
<dbReference type="InterPro" id="IPR041413">
    <property type="entry name" value="MLTR_LBD"/>
</dbReference>
<dbReference type="Pfam" id="PF13560">
    <property type="entry name" value="HTH_31"/>
    <property type="match status" value="1"/>
</dbReference>
<protein>
    <submittedName>
        <fullName evidence="2">Helix-turn-helix transcriptional regulator</fullName>
    </submittedName>
</protein>
<dbReference type="PANTHER" id="PTHR35010:SF4">
    <property type="entry name" value="BLL5781 PROTEIN"/>
    <property type="match status" value="1"/>
</dbReference>
<dbReference type="CDD" id="cd00093">
    <property type="entry name" value="HTH_XRE"/>
    <property type="match status" value="1"/>
</dbReference>
<proteinExistence type="predicted"/>
<reference evidence="2 3" key="1">
    <citation type="submission" date="2019-07" db="EMBL/GenBank/DDBJ databases">
        <authorList>
            <person name="Duangmal K."/>
            <person name="Teo W.F.A."/>
        </authorList>
    </citation>
    <scope>NUCLEOTIDE SEQUENCE [LARGE SCALE GENOMIC DNA]</scope>
    <source>
        <strain evidence="2 3">TBRC 6029</strain>
    </source>
</reference>
<dbReference type="Gene3D" id="3.30.450.180">
    <property type="match status" value="1"/>
</dbReference>
<dbReference type="PANTHER" id="PTHR35010">
    <property type="entry name" value="BLL4672 PROTEIN-RELATED"/>
    <property type="match status" value="1"/>
</dbReference>
<dbReference type="Gene3D" id="1.10.260.40">
    <property type="entry name" value="lambda repressor-like DNA-binding domains"/>
    <property type="match status" value="1"/>
</dbReference>
<dbReference type="OrthoDB" id="2959414at2"/>
<comment type="caution">
    <text evidence="2">The sequence shown here is derived from an EMBL/GenBank/DDBJ whole genome shotgun (WGS) entry which is preliminary data.</text>
</comment>
<gene>
    <name evidence="2" type="ORF">FNH05_32250</name>
</gene>
<dbReference type="EMBL" id="VJWX01000526">
    <property type="protein sequence ID" value="TVT25170.1"/>
    <property type="molecule type" value="Genomic_DNA"/>
</dbReference>
<dbReference type="RefSeq" id="WP_144592625.1">
    <property type="nucleotide sequence ID" value="NZ_VJWX01000526.1"/>
</dbReference>
<dbReference type="PROSITE" id="PS50943">
    <property type="entry name" value="HTH_CROC1"/>
    <property type="match status" value="1"/>
</dbReference>
<evidence type="ECO:0000313" key="3">
    <source>
        <dbReference type="Proteomes" id="UP000320011"/>
    </source>
</evidence>
<evidence type="ECO:0000259" key="1">
    <source>
        <dbReference type="PROSITE" id="PS50943"/>
    </source>
</evidence>
<dbReference type="InterPro" id="IPR010982">
    <property type="entry name" value="Lambda_DNA-bd_dom_sf"/>
</dbReference>
<dbReference type="InterPro" id="IPR001387">
    <property type="entry name" value="Cro/C1-type_HTH"/>
</dbReference>